<protein>
    <submittedName>
        <fullName evidence="1">Ssl1-like-domain-containing protein</fullName>
    </submittedName>
</protein>
<keyword evidence="2" id="KW-1185">Reference proteome</keyword>
<proteinExistence type="predicted"/>
<comment type="caution">
    <text evidence="1">The sequence shown here is derived from an EMBL/GenBank/DDBJ whole genome shotgun (WGS) entry which is preliminary data.</text>
</comment>
<name>A0ACC3T1W7_LIPKO</name>
<dbReference type="EMBL" id="MU971375">
    <property type="protein sequence ID" value="KAK9237037.1"/>
    <property type="molecule type" value="Genomic_DNA"/>
</dbReference>
<evidence type="ECO:0000313" key="2">
    <source>
        <dbReference type="Proteomes" id="UP001433508"/>
    </source>
</evidence>
<evidence type="ECO:0000313" key="1">
    <source>
        <dbReference type="EMBL" id="KAK9237037.1"/>
    </source>
</evidence>
<accession>A0ACC3T1W7</accession>
<reference evidence="2" key="1">
    <citation type="journal article" date="2024" name="Front. Bioeng. Biotechnol.">
        <title>Genome-scale model development and genomic sequencing of the oleaginous clade Lipomyces.</title>
        <authorList>
            <person name="Czajka J.J."/>
            <person name="Han Y."/>
            <person name="Kim J."/>
            <person name="Mondo S.J."/>
            <person name="Hofstad B.A."/>
            <person name="Robles A."/>
            <person name="Haridas S."/>
            <person name="Riley R."/>
            <person name="LaButti K."/>
            <person name="Pangilinan J."/>
            <person name="Andreopoulos W."/>
            <person name="Lipzen A."/>
            <person name="Yan J."/>
            <person name="Wang M."/>
            <person name="Ng V."/>
            <person name="Grigoriev I.V."/>
            <person name="Spatafora J.W."/>
            <person name="Magnuson J.K."/>
            <person name="Baker S.E."/>
            <person name="Pomraning K.R."/>
        </authorList>
    </citation>
    <scope>NUCLEOTIDE SEQUENCE [LARGE SCALE GENOMIC DNA]</scope>
    <source>
        <strain evidence="2">CBS 7786</strain>
    </source>
</reference>
<gene>
    <name evidence="1" type="ORF">V1525DRAFT_405106</name>
</gene>
<dbReference type="Proteomes" id="UP001433508">
    <property type="component" value="Unassembled WGS sequence"/>
</dbReference>
<sequence>MSDSDDSYIQRASSPDSDYGGSGLSTSGVPSGGRSTRASANNGARPVSNTELRSAAGGYIWEDSIQRSWDVVQEDAGGSLAGVVAELVQAGKRKRLHYDTTPVQRGIIRHLILTLDLSISMSDKDLRPTRYQLSISYAIQFVTDYFEQNPISQLGIIGMRDGLANLVSQLGGNPTEHIAALQALRKQDPSGDPSLQNALEMARGALYHVPSHGTKEVVIIFGSLLSCDPGDIHKTVGTLKAENVRVRIVGLAAEVAICKEICERTNDGDATSTYGVILNEQHFKELLLASCTPPASTAQNSSGSVGSDLMRMGFPNKIVETSPSFCACHSQLNKGGYICPRCKVKVCSLPTECPACGLTLIQSTHLARSYHHLMPLRNWDELDWNDAKNIYSCFACQMSLPTVMANAPRIRLSVSGSATSVSAAAPAPATATVASVASGASGRFRCPSCKQVFCIDCDLFAHEILHNCPGCEATASGRKSSSSHTIEASTATARTNA</sequence>
<organism evidence="1 2">
    <name type="scientific">Lipomyces kononenkoae</name>
    <name type="common">Yeast</name>
    <dbReference type="NCBI Taxonomy" id="34357"/>
    <lineage>
        <taxon>Eukaryota</taxon>
        <taxon>Fungi</taxon>
        <taxon>Dikarya</taxon>
        <taxon>Ascomycota</taxon>
        <taxon>Saccharomycotina</taxon>
        <taxon>Lipomycetes</taxon>
        <taxon>Lipomycetales</taxon>
        <taxon>Lipomycetaceae</taxon>
        <taxon>Lipomyces</taxon>
    </lineage>
</organism>